<dbReference type="Proteomes" id="UP001610334">
    <property type="component" value="Unassembled WGS sequence"/>
</dbReference>
<comment type="caution">
    <text evidence="1">The sequence shown here is derived from an EMBL/GenBank/DDBJ whole genome shotgun (WGS) entry which is preliminary data.</text>
</comment>
<keyword evidence="2" id="KW-1185">Reference proteome</keyword>
<reference evidence="1 2" key="1">
    <citation type="submission" date="2024-07" db="EMBL/GenBank/DDBJ databases">
        <title>Section-level genome sequencing and comparative genomics of Aspergillus sections Usti and Cavernicolus.</title>
        <authorList>
            <consortium name="Lawrence Berkeley National Laboratory"/>
            <person name="Nybo J.L."/>
            <person name="Vesth T.C."/>
            <person name="Theobald S."/>
            <person name="Frisvad J.C."/>
            <person name="Larsen T.O."/>
            <person name="Kjaerboelling I."/>
            <person name="Rothschild-Mancinelli K."/>
            <person name="Lyhne E.K."/>
            <person name="Kogle M.E."/>
            <person name="Barry K."/>
            <person name="Clum A."/>
            <person name="Na H."/>
            <person name="Ledsgaard L."/>
            <person name="Lin J."/>
            <person name="Lipzen A."/>
            <person name="Kuo A."/>
            <person name="Riley R."/>
            <person name="Mondo S."/>
            <person name="Labutti K."/>
            <person name="Haridas S."/>
            <person name="Pangalinan J."/>
            <person name="Salamov A.A."/>
            <person name="Simmons B.A."/>
            <person name="Magnuson J.K."/>
            <person name="Chen J."/>
            <person name="Drula E."/>
            <person name="Henrissat B."/>
            <person name="Wiebenga A."/>
            <person name="Lubbers R.J."/>
            <person name="Gomes A.C."/>
            <person name="Makela M.R."/>
            <person name="Stajich J."/>
            <person name="Grigoriev I.V."/>
            <person name="Mortensen U.H."/>
            <person name="De Vries R.P."/>
            <person name="Baker S.E."/>
            <person name="Andersen M.R."/>
        </authorList>
    </citation>
    <scope>NUCLEOTIDE SEQUENCE [LARGE SCALE GENOMIC DNA]</scope>
    <source>
        <strain evidence="1 2">CBS 588.65</strain>
    </source>
</reference>
<protein>
    <submittedName>
        <fullName evidence="1">Uncharacterized protein</fullName>
    </submittedName>
</protein>
<accession>A0ABR4I6L2</accession>
<name>A0ABR4I6L2_9EURO</name>
<evidence type="ECO:0000313" key="1">
    <source>
        <dbReference type="EMBL" id="KAL2822508.1"/>
    </source>
</evidence>
<gene>
    <name evidence="1" type="ORF">BJX63DRAFT_122315</name>
</gene>
<sequence>MEGRWGMPCSLLRTQRTGDLLQADSFPGLIEDVILLMLDGLVSMVPTESTCLAGAAERATPLSGPQGHGSGHHTRVLTQAPKNTAVGFCPRPLPFFVLRLPSLLNIFLGATAPQHHYVMADRCRNFASRHRVADASLARRSPGITDNNSGRPVAVAILAGPHPPAFHGSWLRLILILRRRRDSRSIRSLVVIHHLSNWKLIRSLD</sequence>
<evidence type="ECO:0000313" key="2">
    <source>
        <dbReference type="Proteomes" id="UP001610334"/>
    </source>
</evidence>
<organism evidence="1 2">
    <name type="scientific">Aspergillus granulosus</name>
    <dbReference type="NCBI Taxonomy" id="176169"/>
    <lineage>
        <taxon>Eukaryota</taxon>
        <taxon>Fungi</taxon>
        <taxon>Dikarya</taxon>
        <taxon>Ascomycota</taxon>
        <taxon>Pezizomycotina</taxon>
        <taxon>Eurotiomycetes</taxon>
        <taxon>Eurotiomycetidae</taxon>
        <taxon>Eurotiales</taxon>
        <taxon>Aspergillaceae</taxon>
        <taxon>Aspergillus</taxon>
        <taxon>Aspergillus subgen. Nidulantes</taxon>
    </lineage>
</organism>
<proteinExistence type="predicted"/>
<dbReference type="EMBL" id="JBFXLT010000002">
    <property type="protein sequence ID" value="KAL2822508.1"/>
    <property type="molecule type" value="Genomic_DNA"/>
</dbReference>